<dbReference type="RefSeq" id="WP_093169109.1">
    <property type="nucleotide sequence ID" value="NZ_FNCN01000004.1"/>
</dbReference>
<dbReference type="AlphaFoldDB" id="A0A1G7UGP8"/>
<evidence type="ECO:0000256" key="3">
    <source>
        <dbReference type="ARBA" id="ARBA00022989"/>
    </source>
</evidence>
<dbReference type="GO" id="GO:0008137">
    <property type="term" value="F:NADH dehydrogenase (ubiquinone) activity"/>
    <property type="evidence" value="ECO:0007669"/>
    <property type="project" value="InterPro"/>
</dbReference>
<comment type="catalytic activity">
    <reaction evidence="5">
        <text>a quinone + NADH + 5 H(+)(in) = a quinol + NAD(+) + 4 H(+)(out)</text>
        <dbReference type="Rhea" id="RHEA:57888"/>
        <dbReference type="ChEBI" id="CHEBI:15378"/>
        <dbReference type="ChEBI" id="CHEBI:24646"/>
        <dbReference type="ChEBI" id="CHEBI:57540"/>
        <dbReference type="ChEBI" id="CHEBI:57945"/>
        <dbReference type="ChEBI" id="CHEBI:132124"/>
    </reaction>
</comment>
<evidence type="ECO:0000256" key="4">
    <source>
        <dbReference type="ARBA" id="ARBA00023136"/>
    </source>
</evidence>
<dbReference type="PANTHER" id="PTHR22773">
    <property type="entry name" value="NADH DEHYDROGENASE"/>
    <property type="match status" value="1"/>
</dbReference>
<dbReference type="Pfam" id="PF00361">
    <property type="entry name" value="Proton_antipo_M"/>
    <property type="match status" value="1"/>
</dbReference>
<organism evidence="8 9">
    <name type="scientific">Sinosporangium album</name>
    <dbReference type="NCBI Taxonomy" id="504805"/>
    <lineage>
        <taxon>Bacteria</taxon>
        <taxon>Bacillati</taxon>
        <taxon>Actinomycetota</taxon>
        <taxon>Actinomycetes</taxon>
        <taxon>Streptosporangiales</taxon>
        <taxon>Streptosporangiaceae</taxon>
        <taxon>Sinosporangium</taxon>
    </lineage>
</organism>
<keyword evidence="5" id="KW-0874">Quinone</keyword>
<feature type="transmembrane region" description="Helical" evidence="5">
    <location>
        <begin position="410"/>
        <end position="431"/>
    </location>
</feature>
<gene>
    <name evidence="5" type="primary">nuoN</name>
    <name evidence="8" type="ORF">SAMN05421505_104225</name>
</gene>
<feature type="transmembrane region" description="Helical" evidence="5">
    <location>
        <begin position="244"/>
        <end position="268"/>
    </location>
</feature>
<proteinExistence type="inferred from homology"/>
<keyword evidence="4 5" id="KW-0472">Membrane</keyword>
<dbReference type="InterPro" id="IPR010096">
    <property type="entry name" value="NADH-Q_OxRdtase_suN/2"/>
</dbReference>
<dbReference type="HAMAP" id="MF_00445">
    <property type="entry name" value="NDH1_NuoN_1"/>
    <property type="match status" value="1"/>
</dbReference>
<reference evidence="8" key="1">
    <citation type="submission" date="2016-10" db="EMBL/GenBank/DDBJ databases">
        <authorList>
            <person name="de Groot N.N."/>
        </authorList>
    </citation>
    <scope>NUCLEOTIDE SEQUENCE [LARGE SCALE GENOMIC DNA]</scope>
    <source>
        <strain evidence="8">CPCC 201354</strain>
    </source>
</reference>
<feature type="transmembrane region" description="Helical" evidence="5">
    <location>
        <begin position="339"/>
        <end position="356"/>
    </location>
</feature>
<feature type="transmembrane region" description="Helical" evidence="5">
    <location>
        <begin position="313"/>
        <end position="332"/>
    </location>
</feature>
<feature type="transmembrane region" description="Helical" evidence="5">
    <location>
        <begin position="111"/>
        <end position="133"/>
    </location>
</feature>
<feature type="transmembrane region" description="Helical" evidence="5">
    <location>
        <begin position="68"/>
        <end position="91"/>
    </location>
</feature>
<feature type="transmembrane region" description="Helical" evidence="5">
    <location>
        <begin position="145"/>
        <end position="162"/>
    </location>
</feature>
<comment type="function">
    <text evidence="5">NDH-1 shuttles electrons from NADH, via FMN and iron-sulfur (Fe-S) centers, to quinones in the respiratory chain. The immediate electron acceptor for the enzyme in this species is believed to be a menaquinone. Couples the redox reaction to proton translocation (for every two electrons transferred, four hydrogen ions are translocated across the cytoplasmic membrane), and thus conserves the redox energy in a proton gradient.</text>
</comment>
<evidence type="ECO:0000256" key="5">
    <source>
        <dbReference type="HAMAP-Rule" id="MF_00445"/>
    </source>
</evidence>
<evidence type="ECO:0000313" key="9">
    <source>
        <dbReference type="Proteomes" id="UP000198923"/>
    </source>
</evidence>
<keyword evidence="5" id="KW-0813">Transport</keyword>
<dbReference type="STRING" id="504805.SAMN05421505_104225"/>
<dbReference type="InterPro" id="IPR001750">
    <property type="entry name" value="ND/Mrp_TM"/>
</dbReference>
<evidence type="ECO:0000256" key="6">
    <source>
        <dbReference type="RuleBase" id="RU000320"/>
    </source>
</evidence>
<dbReference type="Proteomes" id="UP000198923">
    <property type="component" value="Unassembled WGS sequence"/>
</dbReference>
<dbReference type="GO" id="GO:0048038">
    <property type="term" value="F:quinone binding"/>
    <property type="evidence" value="ECO:0007669"/>
    <property type="project" value="UniProtKB-KW"/>
</dbReference>
<keyword evidence="9" id="KW-1185">Reference proteome</keyword>
<evidence type="ECO:0000313" key="8">
    <source>
        <dbReference type="EMBL" id="SDG45940.1"/>
    </source>
</evidence>
<dbReference type="PRINTS" id="PR01434">
    <property type="entry name" value="NADHDHGNASE5"/>
</dbReference>
<sequence>MTTTSATHAASHVASHAATASPHAATAVQAIDYAAIAPPLALALTACAVLLLDAFLPHSSRSSHGPSVRGALGFTALAGVIAAGALLVAQAVHGGTLSTFCVPEPAACSYVVDHITLVFGGLTLVAGVVVILMSMGQLSDGDIPVGEWYFLLLCALIGAITLPASRDLVMLVVALELVSLPVFALTALRRYDGRASEAAVKLFLVSVVSTAITLFGISLLYGASGTLHLSHIAGGLAKSPIPEAHGVVTAAVMLVIAGFAFKVAAVPFHSWAADVYQGASVPVAALLSVISKAAGFAGLILVLAVTRPLYSEVWVPVVAVLAALTMTIGNLLAMRQRHAVRLLAWSSVAQSGYILAPLGVGPEGAGAAVVYLVFYAAMNLGAFAVAMLVARGGSLADYRGLVFRRPAAALALAFFLVCLAGLPPGLAGLFAKVAVFRELVDGGVGWLAVVMAVNTVIGLYYYVTWAAALFTPAPAPVEAREAPAVRLAPVAVGVAVSVVITVVFSVAPQVVFDAGLLSALG</sequence>
<feature type="transmembrane region" description="Helical" evidence="5">
    <location>
        <begin position="280"/>
        <end position="307"/>
    </location>
</feature>
<dbReference type="GO" id="GO:0012505">
    <property type="term" value="C:endomembrane system"/>
    <property type="evidence" value="ECO:0007669"/>
    <property type="project" value="UniProtKB-SubCell"/>
</dbReference>
<name>A0A1G7UGP8_9ACTN</name>
<dbReference type="GO" id="GO:0050136">
    <property type="term" value="F:NADH dehydrogenase (quinone) (non-electrogenic) activity"/>
    <property type="evidence" value="ECO:0007669"/>
    <property type="project" value="UniProtKB-UniRule"/>
</dbReference>
<dbReference type="EC" id="7.1.1.-" evidence="5"/>
<feature type="transmembrane region" description="Helical" evidence="5">
    <location>
        <begin position="368"/>
        <end position="389"/>
    </location>
</feature>
<feature type="transmembrane region" description="Helical" evidence="5">
    <location>
        <begin position="484"/>
        <end position="507"/>
    </location>
</feature>
<feature type="transmembrane region" description="Helical" evidence="5">
    <location>
        <begin position="200"/>
        <end position="224"/>
    </location>
</feature>
<comment type="subunit">
    <text evidence="5">NDH-1 is composed of 14 different subunits. Subunits NuoA, H, J, K, L, M, N constitute the membrane sector of the complex.</text>
</comment>
<keyword evidence="5" id="KW-1278">Translocase</keyword>
<keyword evidence="2 5" id="KW-0812">Transmembrane</keyword>
<evidence type="ECO:0000256" key="2">
    <source>
        <dbReference type="ARBA" id="ARBA00022692"/>
    </source>
</evidence>
<keyword evidence="3 5" id="KW-1133">Transmembrane helix</keyword>
<evidence type="ECO:0000259" key="7">
    <source>
        <dbReference type="Pfam" id="PF00361"/>
    </source>
</evidence>
<keyword evidence="5" id="KW-0520">NAD</keyword>
<comment type="subcellular location">
    <subcellularLocation>
        <location evidence="5">Cell membrane</location>
        <topology evidence="5">Multi-pass membrane protein</topology>
    </subcellularLocation>
    <subcellularLocation>
        <location evidence="1">Endomembrane system</location>
        <topology evidence="1">Multi-pass membrane protein</topology>
    </subcellularLocation>
    <subcellularLocation>
        <location evidence="6">Membrane</location>
        <topology evidence="6">Multi-pass membrane protein</topology>
    </subcellularLocation>
</comment>
<dbReference type="EMBL" id="FNCN01000004">
    <property type="protein sequence ID" value="SDG45940.1"/>
    <property type="molecule type" value="Genomic_DNA"/>
</dbReference>
<accession>A0A1G7UGP8</accession>
<evidence type="ECO:0000256" key="1">
    <source>
        <dbReference type="ARBA" id="ARBA00004127"/>
    </source>
</evidence>
<comment type="similarity">
    <text evidence="5">Belongs to the complex I subunit 2 family.</text>
</comment>
<dbReference type="GO" id="GO:0005886">
    <property type="term" value="C:plasma membrane"/>
    <property type="evidence" value="ECO:0007669"/>
    <property type="project" value="UniProtKB-SubCell"/>
</dbReference>
<feature type="transmembrane region" description="Helical" evidence="5">
    <location>
        <begin position="36"/>
        <end position="56"/>
    </location>
</feature>
<protein>
    <recommendedName>
        <fullName evidence="5">NADH-quinone oxidoreductase subunit N</fullName>
        <ecNumber evidence="5">7.1.1.-</ecNumber>
    </recommendedName>
    <alternativeName>
        <fullName evidence="5">NADH dehydrogenase I subunit N</fullName>
    </alternativeName>
    <alternativeName>
        <fullName evidence="5">NDH-1 subunit N</fullName>
    </alternativeName>
</protein>
<keyword evidence="5" id="KW-1003">Cell membrane</keyword>
<feature type="domain" description="NADH:quinone oxidoreductase/Mrp antiporter transmembrane" evidence="7">
    <location>
        <begin position="165"/>
        <end position="458"/>
    </location>
</feature>
<dbReference type="GO" id="GO:0042773">
    <property type="term" value="P:ATP synthesis coupled electron transport"/>
    <property type="evidence" value="ECO:0007669"/>
    <property type="project" value="InterPro"/>
</dbReference>
<feature type="transmembrane region" description="Helical" evidence="5">
    <location>
        <begin position="443"/>
        <end position="463"/>
    </location>
</feature>
<dbReference type="OrthoDB" id="9811718at2"/>
<feature type="transmembrane region" description="Helical" evidence="5">
    <location>
        <begin position="168"/>
        <end position="188"/>
    </location>
</feature>